<evidence type="ECO:0000313" key="2">
    <source>
        <dbReference type="EMBL" id="PWC07464.1"/>
    </source>
</evidence>
<dbReference type="Proteomes" id="UP000244962">
    <property type="component" value="Unassembled WGS sequence"/>
</dbReference>
<dbReference type="InterPro" id="IPR018713">
    <property type="entry name" value="MPAB/Lcp_cat_dom"/>
</dbReference>
<sequence length="298" mass="32343">MTRLTDAWKSHLLSTLSGSSEGRPAWVDRLEDGGDAGFFGPGSASWAVHGELPTMVAGIRSLLMQALHPGALAGVHDWSRYREDPLGRLSGTIRWLMTVTFADTATAVAESQRVGRFHERVTGTYLDANGDEREYAAGDPELLDWVHSVFTDSFLACQLLWGSPIPGGADAYVSEWAKAGELIGVEQPPRSAAALKEHLHSVYAAGTLKHDERVAEIVHFIRNPPLSRGVLPAYRVLFAGAVASIPREYRELLGLGRPLFPAVTTTRVVLGGVRRILGRRSTSEDAALRRIARISASV</sequence>
<dbReference type="RefSeq" id="WP_108962736.1">
    <property type="nucleotide sequence ID" value="NZ_QEFB01000005.1"/>
</dbReference>
<feature type="domain" description="ER-bound oxygenase mpaB/mpaB'/Rubber oxygenase catalytic" evidence="1">
    <location>
        <begin position="46"/>
        <end position="264"/>
    </location>
</feature>
<reference evidence="3" key="1">
    <citation type="submission" date="2018-04" db="EMBL/GenBank/DDBJ databases">
        <authorList>
            <person name="Liu S."/>
            <person name="Wang Z."/>
            <person name="Li J."/>
        </authorList>
    </citation>
    <scope>NUCLEOTIDE SEQUENCE [LARGE SCALE GENOMIC DNA]</scope>
    <source>
        <strain evidence="3">622</strain>
    </source>
</reference>
<name>A0A2U1TF07_9MICO</name>
<dbReference type="AlphaFoldDB" id="A0A2U1TF07"/>
<evidence type="ECO:0000313" key="3">
    <source>
        <dbReference type="Proteomes" id="UP000244962"/>
    </source>
</evidence>
<dbReference type="PANTHER" id="PTHR36151:SF3">
    <property type="entry name" value="ER-BOUND OXYGENASE MPAB_MPAB'_RUBBER OXYGENASE CATALYTIC DOMAIN-CONTAINING PROTEIN"/>
    <property type="match status" value="1"/>
</dbReference>
<evidence type="ECO:0000259" key="1">
    <source>
        <dbReference type="Pfam" id="PF09995"/>
    </source>
</evidence>
<gene>
    <name evidence="2" type="ORF">DF223_07060</name>
</gene>
<accession>A0A2U1TF07</accession>
<dbReference type="GO" id="GO:0016491">
    <property type="term" value="F:oxidoreductase activity"/>
    <property type="evidence" value="ECO:0007669"/>
    <property type="project" value="InterPro"/>
</dbReference>
<protein>
    <submittedName>
        <fullName evidence="2">DUF2236 domain-containing protein</fullName>
    </submittedName>
</protein>
<comment type="caution">
    <text evidence="2">The sequence shown here is derived from an EMBL/GenBank/DDBJ whole genome shotgun (WGS) entry which is preliminary data.</text>
</comment>
<proteinExistence type="predicted"/>
<keyword evidence="3" id="KW-1185">Reference proteome</keyword>
<dbReference type="Pfam" id="PF09995">
    <property type="entry name" value="MPAB_Lcp_cat"/>
    <property type="match status" value="1"/>
</dbReference>
<dbReference type="PANTHER" id="PTHR36151">
    <property type="entry name" value="BLR2777 PROTEIN"/>
    <property type="match status" value="1"/>
</dbReference>
<organism evidence="2 3">
    <name type="scientific">Mycetocola zhujimingii</name>
    <dbReference type="NCBI Taxonomy" id="2079792"/>
    <lineage>
        <taxon>Bacteria</taxon>
        <taxon>Bacillati</taxon>
        <taxon>Actinomycetota</taxon>
        <taxon>Actinomycetes</taxon>
        <taxon>Micrococcales</taxon>
        <taxon>Microbacteriaceae</taxon>
        <taxon>Mycetocola</taxon>
    </lineage>
</organism>
<dbReference type="EMBL" id="QEFB01000005">
    <property type="protein sequence ID" value="PWC07464.1"/>
    <property type="molecule type" value="Genomic_DNA"/>
</dbReference>